<comment type="subcellular location">
    <subcellularLocation>
        <location evidence="1">Cell outer membrane</location>
    </subcellularLocation>
</comment>
<dbReference type="Gene3D" id="2.40.160.20">
    <property type="match status" value="1"/>
</dbReference>
<dbReference type="InterPro" id="IPR005618">
    <property type="entry name" value="OMPW"/>
</dbReference>
<keyword evidence="4" id="KW-1185">Reference proteome</keyword>
<feature type="chain" id="PRO_5028859894" evidence="2">
    <location>
        <begin position="22"/>
        <end position="203"/>
    </location>
</feature>
<dbReference type="Proteomes" id="UP000515240">
    <property type="component" value="Chromosome"/>
</dbReference>
<dbReference type="GO" id="GO:0055085">
    <property type="term" value="P:transmembrane transport"/>
    <property type="evidence" value="ECO:0007669"/>
    <property type="project" value="TreeGrafter"/>
</dbReference>
<keyword evidence="2" id="KW-0732">Signal</keyword>
<dbReference type="GO" id="GO:0009279">
    <property type="term" value="C:cell outer membrane"/>
    <property type="evidence" value="ECO:0007669"/>
    <property type="project" value="UniProtKB-SubCell"/>
</dbReference>
<reference evidence="3 4" key="1">
    <citation type="journal article" date="2020" name="G3 (Bethesda)">
        <title>CeMbio - The Caenorhabditis elegans Microbiome Resource.</title>
        <authorList>
            <person name="Dirksen P."/>
            <person name="Assie A."/>
            <person name="Zimmermann J."/>
            <person name="Zhang F."/>
            <person name="Tietje A.M."/>
            <person name="Marsh S.A."/>
            <person name="Felix M.A."/>
            <person name="Shapira M."/>
            <person name="Kaleta C."/>
            <person name="Schulenburg H."/>
            <person name="Samuel B."/>
        </authorList>
    </citation>
    <scope>NUCLEOTIDE SEQUENCE [LARGE SCALE GENOMIC DNA]</scope>
    <source>
        <strain evidence="3 4">BIGb0172</strain>
    </source>
</reference>
<dbReference type="Pfam" id="PF03922">
    <property type="entry name" value="OmpW"/>
    <property type="match status" value="1"/>
</dbReference>
<proteinExistence type="predicted"/>
<dbReference type="InterPro" id="IPR011250">
    <property type="entry name" value="OMP/PagP_B-barrel"/>
</dbReference>
<gene>
    <name evidence="3" type="ORF">HS961_10120</name>
</gene>
<dbReference type="KEGG" id="cpis:HS961_10120"/>
<evidence type="ECO:0000256" key="2">
    <source>
        <dbReference type="SAM" id="SignalP"/>
    </source>
</evidence>
<dbReference type="SUPFAM" id="SSF56925">
    <property type="entry name" value="OMPA-like"/>
    <property type="match status" value="1"/>
</dbReference>
<name>A0A7G5EGN4_9BURK</name>
<dbReference type="RefSeq" id="WP_182327597.1">
    <property type="nucleotide sequence ID" value="NZ_CP058554.1"/>
</dbReference>
<organism evidence="3 4">
    <name type="scientific">Comamonas piscis</name>
    <dbReference type="NCBI Taxonomy" id="1562974"/>
    <lineage>
        <taxon>Bacteria</taxon>
        <taxon>Pseudomonadati</taxon>
        <taxon>Pseudomonadota</taxon>
        <taxon>Betaproteobacteria</taxon>
        <taxon>Burkholderiales</taxon>
        <taxon>Comamonadaceae</taxon>
        <taxon>Comamonas</taxon>
    </lineage>
</organism>
<dbReference type="PANTHER" id="PTHR36920:SF1">
    <property type="entry name" value="OUTER MEMBRANE PROTEIN W"/>
    <property type="match status" value="1"/>
</dbReference>
<evidence type="ECO:0000256" key="1">
    <source>
        <dbReference type="ARBA" id="ARBA00004442"/>
    </source>
</evidence>
<accession>A0A7G5EGN4</accession>
<sequence>MKKMILAAAAVCAMTSGAAMAQEAQSPWQVRLRAVHLDSANKDSTGLGLSINDKTIPEVDVTYFFTPNIAAELVLTYPQKHDLRSDGAKIGSLKHLPPSLLAQYHFTNMGAFKPYLGAGVNYTRFSNVNFAPAVEAALDPSIKKNSFGAALQIGFDYMLDKNWSINVDVKKVYIKTDVRSAGTKVGTFKVDPWLLGVGVGYRF</sequence>
<protein>
    <submittedName>
        <fullName evidence="3">OmpW family protein</fullName>
    </submittedName>
</protein>
<evidence type="ECO:0000313" key="4">
    <source>
        <dbReference type="Proteomes" id="UP000515240"/>
    </source>
</evidence>
<feature type="signal peptide" evidence="2">
    <location>
        <begin position="1"/>
        <end position="21"/>
    </location>
</feature>
<evidence type="ECO:0000313" key="3">
    <source>
        <dbReference type="EMBL" id="QMV73159.1"/>
    </source>
</evidence>
<dbReference type="AlphaFoldDB" id="A0A7G5EGN4"/>
<dbReference type="PANTHER" id="PTHR36920">
    <property type="match status" value="1"/>
</dbReference>
<dbReference type="EMBL" id="CP058554">
    <property type="protein sequence ID" value="QMV73159.1"/>
    <property type="molecule type" value="Genomic_DNA"/>
</dbReference>